<feature type="domain" description="DUF3857" evidence="1">
    <location>
        <begin position="77"/>
        <end position="248"/>
    </location>
</feature>
<dbReference type="Gene3D" id="3.10.620.30">
    <property type="match status" value="1"/>
</dbReference>
<accession>A0A520X6V0</accession>
<organism evidence="2 3">
    <name type="scientific">Candidatus Acidulodesulfobacterium acidiphilum</name>
    <dbReference type="NCBI Taxonomy" id="2597224"/>
    <lineage>
        <taxon>Bacteria</taxon>
        <taxon>Deltaproteobacteria</taxon>
        <taxon>Candidatus Acidulodesulfobacterales</taxon>
        <taxon>Candidatus Acidulodesulfobacterium</taxon>
    </lineage>
</organism>
<evidence type="ECO:0000313" key="3">
    <source>
        <dbReference type="Proteomes" id="UP000322454"/>
    </source>
</evidence>
<dbReference type="InterPro" id="IPR024618">
    <property type="entry name" value="DUF3857"/>
</dbReference>
<dbReference type="AlphaFoldDB" id="A0A520X6V0"/>
<dbReference type="Pfam" id="PF12969">
    <property type="entry name" value="DUF3857"/>
    <property type="match status" value="1"/>
</dbReference>
<sequence>MKNKKLKYVLFFMFIAVFFTAFLNITNTRPAFSHKTLNKKSVAVKKINGKNIEKLYKKYGAYIIKKDVVLKLNKNYELREHVTESLKILSQRGINKYSEVVIPFSTKYQKIKFLYAYTLLNGMFKIPIGKHAVNIVSPGFAVNYPAYSDIKYLTLSMPAVEDDAVINFSYEINNFKPLIKNGVFYTNYFSYGIPVKKNNFLLFYPSGFKLNLYLHNIKKSYLLRKTVLLKNKKLTELSISANNVPAIKKESNMPPEKNLRSYIALSTYTSWRILLNKINAMFEKAEKPDKKIAKFVEPAIKKYKSKYNGGIIEERKEASAIYDKFVKTFRYAGIGYGINGYSPVDAPVVFNDGYGDAKSLAALLIAMLKTAKINAYPVLIASLNTADFNKRTISPKQFDSVLVGLTFKENGRYVRRYLYPDSSSYKAFDIPFELSGRKGIAILGHNKFKFIKTPSEKPNQNEKIFLFKGKINKNGTLSGTVSVKYKGVYSNYERSSLKNINRYEKTIKVYNSLYNFLPGAQIKGFNFKNLRNINKNLKLIIKIKDKNYGTKKEDKLLFHSVLPVDSGLLGLVLKRKRRYNLIIGYPFEHKGLIVIKLPAKSYIYYMPKELKLKENSSSAYSGCKFLNNKAELICSYKFESKKPTVSTEEYKIYRKIIRLYMQYIKNYFIAVSNVYFY</sequence>
<evidence type="ECO:0000313" key="2">
    <source>
        <dbReference type="EMBL" id="RZV36913.1"/>
    </source>
</evidence>
<gene>
    <name evidence="2" type="ORF">EVJ48_09805</name>
</gene>
<dbReference type="Gene3D" id="2.60.120.1130">
    <property type="match status" value="1"/>
</dbReference>
<comment type="caution">
    <text evidence="2">The sequence shown here is derived from an EMBL/GenBank/DDBJ whole genome shotgun (WGS) entry which is preliminary data.</text>
</comment>
<evidence type="ECO:0000259" key="1">
    <source>
        <dbReference type="Pfam" id="PF12969"/>
    </source>
</evidence>
<protein>
    <submittedName>
        <fullName evidence="2">DUF3857 domain-containing protein</fullName>
    </submittedName>
</protein>
<reference evidence="2 3" key="1">
    <citation type="submission" date="2019-01" db="EMBL/GenBank/DDBJ databases">
        <title>Insights into ecological role of a new deltaproteobacterial order Candidatus Sinidesulfobacterales (Sva0485) by metagenomics and metatranscriptomics.</title>
        <authorList>
            <person name="Tan S."/>
            <person name="Liu J."/>
            <person name="Fang Y."/>
            <person name="Hedlund B."/>
            <person name="Lian Z.-H."/>
            <person name="Huang L.-Y."/>
            <person name="Li J.-T."/>
            <person name="Huang L.-N."/>
            <person name="Li W.-J."/>
            <person name="Jiang H.-C."/>
            <person name="Dong H.-L."/>
            <person name="Shu W.-S."/>
        </authorList>
    </citation>
    <scope>NUCLEOTIDE SEQUENCE [LARGE SCALE GENOMIC DNA]</scope>
    <source>
        <strain evidence="2">AP4</strain>
    </source>
</reference>
<dbReference type="EMBL" id="SHMQ01000049">
    <property type="protein sequence ID" value="RZV36913.1"/>
    <property type="molecule type" value="Genomic_DNA"/>
</dbReference>
<name>A0A520X6V0_9DELT</name>
<dbReference type="Proteomes" id="UP000322454">
    <property type="component" value="Unassembled WGS sequence"/>
</dbReference>
<proteinExistence type="predicted"/>
<dbReference type="Gene3D" id="2.60.40.3140">
    <property type="match status" value="1"/>
</dbReference>